<proteinExistence type="predicted"/>
<evidence type="ECO:0000256" key="1">
    <source>
        <dbReference type="SAM" id="SignalP"/>
    </source>
</evidence>
<comment type="caution">
    <text evidence="2">The sequence shown here is derived from an EMBL/GenBank/DDBJ whole genome shotgun (WGS) entry which is preliminary data.</text>
</comment>
<reference evidence="2 3" key="1">
    <citation type="journal article" date="2018" name="Evol. Lett.">
        <title>Horizontal gene cluster transfer increased hallucinogenic mushroom diversity.</title>
        <authorList>
            <person name="Reynolds H.T."/>
            <person name="Vijayakumar V."/>
            <person name="Gluck-Thaler E."/>
            <person name="Korotkin H.B."/>
            <person name="Matheny P.B."/>
            <person name="Slot J.C."/>
        </authorList>
    </citation>
    <scope>NUCLEOTIDE SEQUENCE [LARGE SCALE GENOMIC DNA]</scope>
    <source>
        <strain evidence="2 3">2629</strain>
    </source>
</reference>
<evidence type="ECO:0008006" key="4">
    <source>
        <dbReference type="Google" id="ProtNLM"/>
    </source>
</evidence>
<dbReference type="Proteomes" id="UP000284842">
    <property type="component" value="Unassembled WGS sequence"/>
</dbReference>
<feature type="chain" id="PRO_5019166968" description="Secreted protein" evidence="1">
    <location>
        <begin position="24"/>
        <end position="141"/>
    </location>
</feature>
<dbReference type="STRING" id="181874.A0A409X9Y0"/>
<dbReference type="InParanoid" id="A0A409X9Y0"/>
<keyword evidence="3" id="KW-1185">Reference proteome</keyword>
<evidence type="ECO:0000313" key="2">
    <source>
        <dbReference type="EMBL" id="PPQ87530.1"/>
    </source>
</evidence>
<gene>
    <name evidence="2" type="ORF">CVT24_011402</name>
</gene>
<keyword evidence="1" id="KW-0732">Signal</keyword>
<sequence length="141" mass="15185">MPGQTAPSSAVLVLVIALRTVAGVVQHLGNASPPVQNECLRRSSFTLLSHPSHTVCVSATWALCSFCYSTPLCHPKVIMVIVEKLQRDLCMILTPGSTSDVPPRAFGHAYGLAAVVCIIPNDHCTSPTTSATRCWTWPRRC</sequence>
<dbReference type="AlphaFoldDB" id="A0A409X9Y0"/>
<accession>A0A409X9Y0</accession>
<name>A0A409X9Y0_9AGAR</name>
<evidence type="ECO:0000313" key="3">
    <source>
        <dbReference type="Proteomes" id="UP000284842"/>
    </source>
</evidence>
<dbReference type="EMBL" id="NHTK01004251">
    <property type="protein sequence ID" value="PPQ87530.1"/>
    <property type="molecule type" value="Genomic_DNA"/>
</dbReference>
<dbReference type="OrthoDB" id="3042782at2759"/>
<protein>
    <recommendedName>
        <fullName evidence="4">Secreted protein</fullName>
    </recommendedName>
</protein>
<feature type="signal peptide" evidence="1">
    <location>
        <begin position="1"/>
        <end position="23"/>
    </location>
</feature>
<organism evidence="2 3">
    <name type="scientific">Panaeolus cyanescens</name>
    <dbReference type="NCBI Taxonomy" id="181874"/>
    <lineage>
        <taxon>Eukaryota</taxon>
        <taxon>Fungi</taxon>
        <taxon>Dikarya</taxon>
        <taxon>Basidiomycota</taxon>
        <taxon>Agaricomycotina</taxon>
        <taxon>Agaricomycetes</taxon>
        <taxon>Agaricomycetidae</taxon>
        <taxon>Agaricales</taxon>
        <taxon>Agaricineae</taxon>
        <taxon>Galeropsidaceae</taxon>
        <taxon>Panaeolus</taxon>
    </lineage>
</organism>